<dbReference type="InterPro" id="IPR023614">
    <property type="entry name" value="Porin_dom_sf"/>
</dbReference>
<dbReference type="EMBL" id="JAGKTC010000001">
    <property type="protein sequence ID" value="MBP3984036.1"/>
    <property type="molecule type" value="Genomic_DNA"/>
</dbReference>
<reference evidence="2" key="1">
    <citation type="journal article" date="2016" name="Int. J. Syst. Evol. Microbiol.">
        <title>Pseudoxanthomonas helianthi sp. nov., isolated from roots of Jerusalem artichoke (Helianthus tuberosus).</title>
        <authorList>
            <person name="Kittiwongwattana C."/>
            <person name="Thawai C."/>
        </authorList>
    </citation>
    <scope>NUCLEOTIDE SEQUENCE</scope>
    <source>
        <strain evidence="2">110414</strain>
    </source>
</reference>
<feature type="signal peptide" evidence="1">
    <location>
        <begin position="1"/>
        <end position="27"/>
    </location>
</feature>
<reference evidence="2" key="2">
    <citation type="submission" date="2021-03" db="EMBL/GenBank/DDBJ databases">
        <authorList>
            <person name="Cao W."/>
        </authorList>
    </citation>
    <scope>NUCLEOTIDE SEQUENCE</scope>
    <source>
        <strain evidence="2">110414</strain>
    </source>
</reference>
<dbReference type="Gene3D" id="2.40.160.10">
    <property type="entry name" value="Porin"/>
    <property type="match status" value="1"/>
</dbReference>
<protein>
    <submittedName>
        <fullName evidence="2">TorF family putative porin</fullName>
    </submittedName>
</protein>
<keyword evidence="1" id="KW-0732">Signal</keyword>
<evidence type="ECO:0000256" key="1">
    <source>
        <dbReference type="SAM" id="SignalP"/>
    </source>
</evidence>
<gene>
    <name evidence="2" type="ORF">J5837_06305</name>
</gene>
<name>A0A940X2M8_9GAMM</name>
<keyword evidence="3" id="KW-1185">Reference proteome</keyword>
<comment type="caution">
    <text evidence="2">The sequence shown here is derived from an EMBL/GenBank/DDBJ whole genome shotgun (WGS) entry which is preliminary data.</text>
</comment>
<evidence type="ECO:0000313" key="2">
    <source>
        <dbReference type="EMBL" id="MBP3984036.1"/>
    </source>
</evidence>
<dbReference type="InterPro" id="IPR010239">
    <property type="entry name" value="CHP02001"/>
</dbReference>
<accession>A0A940X2M8</accession>
<dbReference type="RefSeq" id="WP_210535834.1">
    <property type="nucleotide sequence ID" value="NZ_JAGKTC010000001.1"/>
</dbReference>
<dbReference type="SUPFAM" id="SSF56935">
    <property type="entry name" value="Porins"/>
    <property type="match status" value="1"/>
</dbReference>
<feature type="chain" id="PRO_5037612401" evidence="1">
    <location>
        <begin position="28"/>
        <end position="251"/>
    </location>
</feature>
<dbReference type="NCBIfam" id="TIGR02001">
    <property type="entry name" value="gcw_chp"/>
    <property type="match status" value="1"/>
</dbReference>
<proteinExistence type="predicted"/>
<dbReference type="Pfam" id="PF09694">
    <property type="entry name" value="Gcw_chp"/>
    <property type="match status" value="1"/>
</dbReference>
<evidence type="ECO:0000313" key="3">
    <source>
        <dbReference type="Proteomes" id="UP000673447"/>
    </source>
</evidence>
<organism evidence="2 3">
    <name type="scientific">Pseudoxanthomonas helianthi</name>
    <dbReference type="NCBI Taxonomy" id="1453541"/>
    <lineage>
        <taxon>Bacteria</taxon>
        <taxon>Pseudomonadati</taxon>
        <taxon>Pseudomonadota</taxon>
        <taxon>Gammaproteobacteria</taxon>
        <taxon>Lysobacterales</taxon>
        <taxon>Lysobacteraceae</taxon>
        <taxon>Pseudoxanthomonas</taxon>
    </lineage>
</organism>
<dbReference type="Proteomes" id="UP000673447">
    <property type="component" value="Unassembled WGS sequence"/>
</dbReference>
<dbReference type="AlphaFoldDB" id="A0A940X2M8"/>
<sequence length="251" mass="26766">MSSIQSIHRIRIATAALALAASSIAQAGTSGSASLTSDYVFRGVSQTNGDPALQGGIEYAHDSGFYAGVWGSNISWLSDIPGDISSSLELDGYLGYRGKVNDVLSYDVGALTYYYPGDFPDGFSRADTTEIYAGATVTPVENLSLGLKYSYAVTELFGYVGSEGSGYLDGSANWTFSPGWTLNAHYGKQWIEDNKDFEYSDWKLGVTKAFDNGFSIAAAYTGTDADDALYTNAFGNKIADDTVALTLTKAF</sequence>